<accession>A0A2V1IK85</accession>
<dbReference type="GeneID" id="82526456"/>
<keyword evidence="2" id="KW-1185">Reference proteome</keyword>
<proteinExistence type="predicted"/>
<sequence length="104" mass="12154">MAKDWNNAGFFSGITEDYSNYRWYKGEPQNPYIGNTEMPLAASLWEYERNFHASYLDQCDTSRSLAEAYKQWKAEFIQEYLPGKAPNPYGDTTDWGKVFETGKR</sequence>
<evidence type="ECO:0000313" key="1">
    <source>
        <dbReference type="EMBL" id="PWB01659.1"/>
    </source>
</evidence>
<dbReference type="AlphaFoldDB" id="A0A2V1IK85"/>
<dbReference type="EMBL" id="PUEC01000019">
    <property type="protein sequence ID" value="PWB01659.1"/>
    <property type="molecule type" value="Genomic_DNA"/>
</dbReference>
<dbReference type="Proteomes" id="UP000244905">
    <property type="component" value="Unassembled WGS sequence"/>
</dbReference>
<reference evidence="2" key="1">
    <citation type="submission" date="2018-02" db="EMBL/GenBank/DDBJ databases">
        <authorList>
            <person name="Clavel T."/>
            <person name="Strowig T."/>
        </authorList>
    </citation>
    <scope>NUCLEOTIDE SEQUENCE [LARGE SCALE GENOMIC DNA]</scope>
    <source>
        <strain evidence="2">DSM 103720</strain>
    </source>
</reference>
<gene>
    <name evidence="1" type="ORF">C5O23_08895</name>
</gene>
<comment type="caution">
    <text evidence="1">The sequence shown here is derived from an EMBL/GenBank/DDBJ whole genome shotgun (WGS) entry which is preliminary data.</text>
</comment>
<protein>
    <submittedName>
        <fullName evidence="1">Uncharacterized protein</fullName>
    </submittedName>
</protein>
<organism evidence="1 2">
    <name type="scientific">Duncaniella muris</name>
    <dbReference type="NCBI Taxonomy" id="2094150"/>
    <lineage>
        <taxon>Bacteria</taxon>
        <taxon>Pseudomonadati</taxon>
        <taxon>Bacteroidota</taxon>
        <taxon>Bacteroidia</taxon>
        <taxon>Bacteroidales</taxon>
        <taxon>Muribaculaceae</taxon>
        <taxon>Duncaniella</taxon>
    </lineage>
</organism>
<dbReference type="RefSeq" id="WP_107032593.1">
    <property type="nucleotide sequence ID" value="NZ_PUEC01000019.1"/>
</dbReference>
<name>A0A2V1IK85_9BACT</name>
<evidence type="ECO:0000313" key="2">
    <source>
        <dbReference type="Proteomes" id="UP000244905"/>
    </source>
</evidence>